<dbReference type="Proteomes" id="UP001595841">
    <property type="component" value="Unassembled WGS sequence"/>
</dbReference>
<dbReference type="PANTHER" id="PTHR43877">
    <property type="entry name" value="AMINOALKYLPHOSPHONATE N-ACETYLTRANSFERASE-RELATED-RELATED"/>
    <property type="match status" value="1"/>
</dbReference>
<dbReference type="InterPro" id="IPR016181">
    <property type="entry name" value="Acyl_CoA_acyltransferase"/>
</dbReference>
<comment type="caution">
    <text evidence="4">The sequence shown here is derived from an EMBL/GenBank/DDBJ whole genome shotgun (WGS) entry which is preliminary data.</text>
</comment>
<dbReference type="EMBL" id="JBHSCL010000004">
    <property type="protein sequence ID" value="MFC4219951.1"/>
    <property type="molecule type" value="Genomic_DNA"/>
</dbReference>
<feature type="domain" description="N-acetyltransferase" evidence="3">
    <location>
        <begin position="1"/>
        <end position="148"/>
    </location>
</feature>
<evidence type="ECO:0000256" key="1">
    <source>
        <dbReference type="ARBA" id="ARBA00022679"/>
    </source>
</evidence>
<accession>A0ABV8PLM5</accession>
<reference evidence="5" key="1">
    <citation type="journal article" date="2019" name="Int. J. Syst. Evol. Microbiol.">
        <title>The Global Catalogue of Microorganisms (GCM) 10K type strain sequencing project: providing services to taxonomists for standard genome sequencing and annotation.</title>
        <authorList>
            <consortium name="The Broad Institute Genomics Platform"/>
            <consortium name="The Broad Institute Genome Sequencing Center for Infectious Disease"/>
            <person name="Wu L."/>
            <person name="Ma J."/>
        </authorList>
    </citation>
    <scope>NUCLEOTIDE SEQUENCE [LARGE SCALE GENOMIC DNA]</scope>
    <source>
        <strain evidence="5">CGMCC 1.15774</strain>
    </source>
</reference>
<dbReference type="EC" id="2.3.-.-" evidence="4"/>
<evidence type="ECO:0000256" key="2">
    <source>
        <dbReference type="ARBA" id="ARBA00023315"/>
    </source>
</evidence>
<dbReference type="Pfam" id="PF00583">
    <property type="entry name" value="Acetyltransf_1"/>
    <property type="match status" value="1"/>
</dbReference>
<evidence type="ECO:0000259" key="3">
    <source>
        <dbReference type="PROSITE" id="PS51186"/>
    </source>
</evidence>
<dbReference type="CDD" id="cd04301">
    <property type="entry name" value="NAT_SF"/>
    <property type="match status" value="1"/>
</dbReference>
<dbReference type="PANTHER" id="PTHR43877:SF2">
    <property type="entry name" value="AMINOALKYLPHOSPHONATE N-ACETYLTRANSFERASE-RELATED"/>
    <property type="match status" value="1"/>
</dbReference>
<evidence type="ECO:0000313" key="4">
    <source>
        <dbReference type="EMBL" id="MFC4219951.1"/>
    </source>
</evidence>
<sequence>MTIKKATISDLERIVPLFDAYRVFYKQKSDFELARRFLKERFANNESVIFIALEDEEPIGFTQLYKTFSSVSLQPSYILNDLYVSPNHRKKGVGEALLNQAKLHCQEMGYKGLALETASDNPAQKLYERLSWENDASYIHYFWKNSKA</sequence>
<keyword evidence="2 4" id="KW-0012">Acyltransferase</keyword>
<keyword evidence="1 4" id="KW-0808">Transferase</keyword>
<keyword evidence="5" id="KW-1185">Reference proteome</keyword>
<evidence type="ECO:0000313" key="5">
    <source>
        <dbReference type="Proteomes" id="UP001595841"/>
    </source>
</evidence>
<dbReference type="PROSITE" id="PS51186">
    <property type="entry name" value="GNAT"/>
    <property type="match status" value="1"/>
</dbReference>
<dbReference type="InterPro" id="IPR050832">
    <property type="entry name" value="Bact_Acetyltransf"/>
</dbReference>
<protein>
    <submittedName>
        <fullName evidence="4">GNAT family N-acetyltransferase</fullName>
        <ecNumber evidence="4">2.3.-.-</ecNumber>
    </submittedName>
</protein>
<dbReference type="GO" id="GO:0016746">
    <property type="term" value="F:acyltransferase activity"/>
    <property type="evidence" value="ECO:0007669"/>
    <property type="project" value="UniProtKB-KW"/>
</dbReference>
<name>A0ABV8PLM5_9FLAO</name>
<dbReference type="Gene3D" id="3.40.630.30">
    <property type="match status" value="1"/>
</dbReference>
<proteinExistence type="predicted"/>
<dbReference type="SUPFAM" id="SSF55729">
    <property type="entry name" value="Acyl-CoA N-acyltransferases (Nat)"/>
    <property type="match status" value="1"/>
</dbReference>
<dbReference type="RefSeq" id="WP_379763286.1">
    <property type="nucleotide sequence ID" value="NZ_JBHSCL010000004.1"/>
</dbReference>
<dbReference type="InterPro" id="IPR000182">
    <property type="entry name" value="GNAT_dom"/>
</dbReference>
<organism evidence="4 5">
    <name type="scientific">Flagellimonas marina</name>
    <dbReference type="NCBI Taxonomy" id="1775168"/>
    <lineage>
        <taxon>Bacteria</taxon>
        <taxon>Pseudomonadati</taxon>
        <taxon>Bacteroidota</taxon>
        <taxon>Flavobacteriia</taxon>
        <taxon>Flavobacteriales</taxon>
        <taxon>Flavobacteriaceae</taxon>
        <taxon>Flagellimonas</taxon>
    </lineage>
</organism>
<gene>
    <name evidence="4" type="ORF">ACFOWS_07395</name>
</gene>